<dbReference type="AlphaFoldDB" id="A0A4Z1ABD1"/>
<feature type="transmembrane region" description="Helical" evidence="6">
    <location>
        <begin position="394"/>
        <end position="413"/>
    </location>
</feature>
<feature type="transmembrane region" description="Helical" evidence="6">
    <location>
        <begin position="741"/>
        <end position="764"/>
    </location>
</feature>
<organism evidence="8 9">
    <name type="scientific">Leptospira congkakensis</name>
    <dbReference type="NCBI Taxonomy" id="2484932"/>
    <lineage>
        <taxon>Bacteria</taxon>
        <taxon>Pseudomonadati</taxon>
        <taxon>Spirochaetota</taxon>
        <taxon>Spirochaetia</taxon>
        <taxon>Leptospirales</taxon>
        <taxon>Leptospiraceae</taxon>
        <taxon>Leptospira</taxon>
    </lineage>
</organism>
<dbReference type="InterPro" id="IPR003838">
    <property type="entry name" value="ABC3_permease_C"/>
</dbReference>
<reference evidence="8" key="1">
    <citation type="journal article" date="2019" name="PLoS Negl. Trop. Dis.">
        <title>Revisiting the worldwide diversity of Leptospira species in the environment.</title>
        <authorList>
            <person name="Vincent A.T."/>
            <person name="Schiettekatte O."/>
            <person name="Bourhy P."/>
            <person name="Veyrier F.J."/>
            <person name="Picardeau M."/>
        </authorList>
    </citation>
    <scope>NUCLEOTIDE SEQUENCE [LARGE SCALE GENOMIC DNA]</scope>
    <source>
        <strain evidence="8">201702422</strain>
    </source>
</reference>
<feature type="transmembrane region" description="Helical" evidence="6">
    <location>
        <begin position="243"/>
        <end position="269"/>
    </location>
</feature>
<evidence type="ECO:0000256" key="1">
    <source>
        <dbReference type="ARBA" id="ARBA00004651"/>
    </source>
</evidence>
<evidence type="ECO:0000259" key="7">
    <source>
        <dbReference type="Pfam" id="PF02687"/>
    </source>
</evidence>
<feature type="transmembrane region" description="Helical" evidence="6">
    <location>
        <begin position="420"/>
        <end position="442"/>
    </location>
</feature>
<feature type="transmembrane region" description="Helical" evidence="6">
    <location>
        <begin position="338"/>
        <end position="360"/>
    </location>
</feature>
<protein>
    <submittedName>
        <fullName evidence="8">ABC transporter permease</fullName>
    </submittedName>
</protein>
<feature type="domain" description="ABC3 transporter permease C-terminal" evidence="7">
    <location>
        <begin position="696"/>
        <end position="811"/>
    </location>
</feature>
<evidence type="ECO:0000256" key="5">
    <source>
        <dbReference type="ARBA" id="ARBA00023136"/>
    </source>
</evidence>
<keyword evidence="2" id="KW-1003">Cell membrane</keyword>
<sequence length="819" mass="92956">MKNVFYGFIFGYFKDHIPKIGLSILGISLGIALFVSTQINSWRAEQTVIDQMIGYSSENFIGRYVTNNQNQGASEDFLKLLDSQISENLKLEPELQTKAILTLPNGQIISLPVIGKDILLSQTLLQPQNRKDKIPKYLISQALADKLLLAENKEIISICDNDIIIKNEDFHILPADGIFLVMDIARLQSICNLNHHITSIWLIQDKNNHLPKNIQPIHSEDWTYESKETLIERAGIALSSLKINLTIVSLVSVLISFFMVSNMFTGIYLERKYEFGILLSIGTNKITNFLLFLTQAIVIGFLGGVVGTLFGIFIANTNLITTVNTITDSNQIRSYRDIPLSIIFTGLSISIFGSVLASIYNSYKTIQILPIDLIRERDLQKEKPFLGLSKRTNFLIAILFISFGIIFGLIRFAKQMAPGMVGVGFVIIGFVLLIFLIIPFLISILDKTLSKFHFSPSIEIGIKEIGTEPWKYGLTASTIMLSTSLVLTLTSLTDSYEHSLVRWVDAENKSDYSLINEKKLNSGDPGVPVALFESMKVNQNFQSIEPFYVDSKFIVNGKYFTLHVLNFENNYDKNQLIVSKNLCFLEKICKGDFVKISTDLNSQVSVRIQDQKEHFFSERGTIMMDYSFFQKNFNSKFLNSIRISKSSQLTHEETKTILQKLAKENELKYINIIELKKLYLEGMNQVFSILDTLKVSALIISILALTTSLVYFIKEKSKILAGLKAIGMDSFQMFQMIYSQALFLVTLGFFAGIFNSLILSPIVIFGINRNAFGWILDFQYPLQFVVKLPILIPLITFFICLLPFYFLKRMKISKELKYE</sequence>
<evidence type="ECO:0000313" key="9">
    <source>
        <dbReference type="Proteomes" id="UP000298263"/>
    </source>
</evidence>
<proteinExistence type="predicted"/>
<keyword evidence="4 6" id="KW-1133">Transmembrane helix</keyword>
<evidence type="ECO:0000256" key="2">
    <source>
        <dbReference type="ARBA" id="ARBA00022475"/>
    </source>
</evidence>
<evidence type="ECO:0000313" key="8">
    <source>
        <dbReference type="EMBL" id="TGL96803.1"/>
    </source>
</evidence>
<keyword evidence="9" id="KW-1185">Reference proteome</keyword>
<comment type="subcellular location">
    <subcellularLocation>
        <location evidence="1">Cell membrane</location>
        <topology evidence="1">Multi-pass membrane protein</topology>
    </subcellularLocation>
</comment>
<feature type="domain" description="ABC3 transporter permease C-terminal" evidence="7">
    <location>
        <begin position="247"/>
        <end position="364"/>
    </location>
</feature>
<dbReference type="EMBL" id="RQGP01000006">
    <property type="protein sequence ID" value="TGL96803.1"/>
    <property type="molecule type" value="Genomic_DNA"/>
</dbReference>
<feature type="transmembrane region" description="Helical" evidence="6">
    <location>
        <begin position="784"/>
        <end position="807"/>
    </location>
</feature>
<dbReference type="OrthoDB" id="343744at2"/>
<dbReference type="PANTHER" id="PTHR30287:SF2">
    <property type="entry name" value="BLL1001 PROTEIN"/>
    <property type="match status" value="1"/>
</dbReference>
<dbReference type="PANTHER" id="PTHR30287">
    <property type="entry name" value="MEMBRANE COMPONENT OF PREDICTED ABC SUPERFAMILY METABOLITE UPTAKE TRANSPORTER"/>
    <property type="match status" value="1"/>
</dbReference>
<name>A0A4Z1ABD1_9LEPT</name>
<feature type="transmembrane region" description="Helical" evidence="6">
    <location>
        <begin position="695"/>
        <end position="713"/>
    </location>
</feature>
<accession>A0A4Z1ABD1</accession>
<feature type="transmembrane region" description="Helical" evidence="6">
    <location>
        <begin position="20"/>
        <end position="37"/>
    </location>
</feature>
<dbReference type="GO" id="GO:0005886">
    <property type="term" value="C:plasma membrane"/>
    <property type="evidence" value="ECO:0007669"/>
    <property type="project" value="UniProtKB-SubCell"/>
</dbReference>
<evidence type="ECO:0000256" key="6">
    <source>
        <dbReference type="SAM" id="Phobius"/>
    </source>
</evidence>
<evidence type="ECO:0000256" key="4">
    <source>
        <dbReference type="ARBA" id="ARBA00022989"/>
    </source>
</evidence>
<feature type="transmembrane region" description="Helical" evidence="6">
    <location>
        <begin position="289"/>
        <end position="317"/>
    </location>
</feature>
<keyword evidence="5 6" id="KW-0472">Membrane</keyword>
<dbReference type="RefSeq" id="WP_135584651.1">
    <property type="nucleotide sequence ID" value="NZ_RQGO01000018.1"/>
</dbReference>
<gene>
    <name evidence="8" type="ORF">EHQ69_00755</name>
</gene>
<evidence type="ECO:0000256" key="3">
    <source>
        <dbReference type="ARBA" id="ARBA00022692"/>
    </source>
</evidence>
<keyword evidence="3 6" id="KW-0812">Transmembrane</keyword>
<comment type="caution">
    <text evidence="8">The sequence shown here is derived from an EMBL/GenBank/DDBJ whole genome shotgun (WGS) entry which is preliminary data.</text>
</comment>
<dbReference type="Proteomes" id="UP000298263">
    <property type="component" value="Unassembled WGS sequence"/>
</dbReference>
<dbReference type="InterPro" id="IPR038766">
    <property type="entry name" value="Membrane_comp_ABC_pdt"/>
</dbReference>
<dbReference type="Pfam" id="PF02687">
    <property type="entry name" value="FtsX"/>
    <property type="match status" value="2"/>
</dbReference>